<dbReference type="EMBL" id="WQMT02000006">
    <property type="protein sequence ID" value="KAG9221483.1"/>
    <property type="molecule type" value="Genomic_DNA"/>
</dbReference>
<keyword evidence="2" id="KW-1185">Reference proteome</keyword>
<sequence>MLFTPGQTLDNTLGSLYVGSLFAAVLYGITSIQTYSYFSWFYNRDSFVHRVAVGLLWSLDTIHFVLVVHGVYYYCVESFENPLKLLTLVWSMKLQIVINVIIILLVQGCALHDFAIKIESNDSAIDYMLTACGCVSSVPFVACGIIKVARIVGGYHNRILAYIVIFITAGGFAVGMALAHAVYTLTFVADHEKIGWAIIASLATATFVDFFIAGAMVYYLRRSRGLQQHVNSKISTLMQMSLTSGILTSACSTAALVTYVALPKTLIFMGVESFLTKLYINSFLAMLNARERHHDLPPYQTDSHSHSSRNGVAVHIQTLSKPGIISTSGSKSDGSNPRTSLSLYKSSIAPVSTLASPLESQTGLNDLNNKGGDVGEDGRRDDGEKDEDKVYPW</sequence>
<reference evidence="1 2" key="1">
    <citation type="journal article" date="2021" name="Appl. Environ. Microbiol.">
        <title>Genetic linkage and physical mapping for an oyster mushroom Pleurotus cornucopiae and QTL analysis for the trait cap color.</title>
        <authorList>
            <person name="Zhang Y."/>
            <person name="Gao W."/>
            <person name="Sonnenberg A."/>
            <person name="Chen Q."/>
            <person name="Zhang J."/>
            <person name="Huang C."/>
        </authorList>
    </citation>
    <scope>NUCLEOTIDE SEQUENCE [LARGE SCALE GENOMIC DNA]</scope>
    <source>
        <strain evidence="1">CCMSSC00406</strain>
    </source>
</reference>
<accession>A0ACB7ITD4</accession>
<gene>
    <name evidence="1" type="ORF">CCMSSC00406_0009919</name>
</gene>
<organism evidence="1 2">
    <name type="scientific">Pleurotus cornucopiae</name>
    <name type="common">Cornucopia mushroom</name>
    <dbReference type="NCBI Taxonomy" id="5321"/>
    <lineage>
        <taxon>Eukaryota</taxon>
        <taxon>Fungi</taxon>
        <taxon>Dikarya</taxon>
        <taxon>Basidiomycota</taxon>
        <taxon>Agaricomycotina</taxon>
        <taxon>Agaricomycetes</taxon>
        <taxon>Agaricomycetidae</taxon>
        <taxon>Agaricales</taxon>
        <taxon>Pleurotineae</taxon>
        <taxon>Pleurotaceae</taxon>
        <taxon>Pleurotus</taxon>
    </lineage>
</organism>
<comment type="caution">
    <text evidence="1">The sequence shown here is derived from an EMBL/GenBank/DDBJ whole genome shotgun (WGS) entry which is preliminary data.</text>
</comment>
<name>A0ACB7ITD4_PLECO</name>
<evidence type="ECO:0000313" key="1">
    <source>
        <dbReference type="EMBL" id="KAG9221483.1"/>
    </source>
</evidence>
<evidence type="ECO:0000313" key="2">
    <source>
        <dbReference type="Proteomes" id="UP000824881"/>
    </source>
</evidence>
<proteinExistence type="predicted"/>
<dbReference type="Proteomes" id="UP000824881">
    <property type="component" value="Unassembled WGS sequence"/>
</dbReference>
<protein>
    <submittedName>
        <fullName evidence="1">Uncharacterized protein</fullName>
    </submittedName>
</protein>